<organism evidence="2 3">
    <name type="scientific">Caenorhabditis remanei</name>
    <name type="common">Caenorhabditis vulgaris</name>
    <dbReference type="NCBI Taxonomy" id="31234"/>
    <lineage>
        <taxon>Eukaryota</taxon>
        <taxon>Metazoa</taxon>
        <taxon>Ecdysozoa</taxon>
        <taxon>Nematoda</taxon>
        <taxon>Chromadorea</taxon>
        <taxon>Rhabditida</taxon>
        <taxon>Rhabditina</taxon>
        <taxon>Rhabditomorpha</taxon>
        <taxon>Rhabditoidea</taxon>
        <taxon>Rhabditidae</taxon>
        <taxon>Peloderinae</taxon>
        <taxon>Caenorhabditis</taxon>
    </lineage>
</organism>
<name>A0A6A5GVX7_CAERE</name>
<sequence>MSSGVPPPNIPSARGATPSTAAALAVAAAPHLRSQSPRPALDRRVTPVEGVLAAQSDMHNFLGQSHGPLFDAAMKYIDAAGIQRDQMSYIVFALAAAYLVFGSAARLLCNLIGFGYPTYASVKAIRTKDTDDDTVWLIYWTCFAVLYLCDFFSEAILSFFPFYYILKACFLVYLYLPQTQGSVMFYETVVDPLVVFVDKNIDKYYHKKSV</sequence>
<keyword evidence="1" id="KW-1133">Transmembrane helix</keyword>
<evidence type="ECO:0000313" key="3">
    <source>
        <dbReference type="Proteomes" id="UP000483820"/>
    </source>
</evidence>
<comment type="caution">
    <text evidence="2">The sequence shown here is derived from an EMBL/GenBank/DDBJ whole genome shotgun (WGS) entry which is preliminary data.</text>
</comment>
<dbReference type="PANTHER" id="PTHR12300:SF185">
    <property type="entry name" value="RECEPTOR EXPRESSION-ENHANCING PROTEIN"/>
    <property type="match status" value="1"/>
</dbReference>
<dbReference type="PANTHER" id="PTHR12300">
    <property type="entry name" value="HVA22-LIKE PROTEINS"/>
    <property type="match status" value="1"/>
</dbReference>
<gene>
    <name evidence="2" type="ORF">GCK72_015772</name>
</gene>
<dbReference type="KEGG" id="crq:GCK72_015772"/>
<comment type="subcellular location">
    <subcellularLocation>
        <location evidence="1">Membrane</location>
        <topology evidence="1">Multi-pass membrane protein</topology>
    </subcellularLocation>
</comment>
<dbReference type="Pfam" id="PF03134">
    <property type="entry name" value="TB2_DP1_HVA22"/>
    <property type="match status" value="1"/>
</dbReference>
<reference evidence="2 3" key="1">
    <citation type="submission" date="2019-12" db="EMBL/GenBank/DDBJ databases">
        <title>Chromosome-level assembly of the Caenorhabditis remanei genome.</title>
        <authorList>
            <person name="Teterina A.A."/>
            <person name="Willis J.H."/>
            <person name="Phillips P.C."/>
        </authorList>
    </citation>
    <scope>NUCLEOTIDE SEQUENCE [LARGE SCALE GENOMIC DNA]</scope>
    <source>
        <strain evidence="2 3">PX506</strain>
        <tissue evidence="2">Whole organism</tissue>
    </source>
</reference>
<dbReference type="CTD" id="9803406"/>
<evidence type="ECO:0000256" key="1">
    <source>
        <dbReference type="RuleBase" id="RU362006"/>
    </source>
</evidence>
<dbReference type="GeneID" id="9803406"/>
<protein>
    <recommendedName>
        <fullName evidence="1">Receptor expression-enhancing protein</fullName>
    </recommendedName>
</protein>
<feature type="transmembrane region" description="Helical" evidence="1">
    <location>
        <begin position="159"/>
        <end position="176"/>
    </location>
</feature>
<dbReference type="GO" id="GO:0016020">
    <property type="term" value="C:membrane"/>
    <property type="evidence" value="ECO:0007669"/>
    <property type="project" value="UniProtKB-SubCell"/>
</dbReference>
<keyword evidence="1" id="KW-0472">Membrane</keyword>
<dbReference type="Proteomes" id="UP000483820">
    <property type="component" value="Chromosome IV"/>
</dbReference>
<dbReference type="RefSeq" id="XP_003091596.2">
    <property type="nucleotide sequence ID" value="XM_003091548.2"/>
</dbReference>
<feature type="transmembrane region" description="Helical" evidence="1">
    <location>
        <begin position="134"/>
        <end position="152"/>
    </location>
</feature>
<keyword evidence="1" id="KW-0812">Transmembrane</keyword>
<dbReference type="AlphaFoldDB" id="A0A6A5GVX7"/>
<comment type="similarity">
    <text evidence="1">Belongs to the DP1 family.</text>
</comment>
<proteinExistence type="inferred from homology"/>
<feature type="transmembrane region" description="Helical" evidence="1">
    <location>
        <begin position="89"/>
        <end position="114"/>
    </location>
</feature>
<dbReference type="InterPro" id="IPR004345">
    <property type="entry name" value="TB2_DP1_HVA22"/>
</dbReference>
<accession>A0A6A5GVX7</accession>
<dbReference type="EMBL" id="WUAV01000004">
    <property type="protein sequence ID" value="KAF1759307.1"/>
    <property type="molecule type" value="Genomic_DNA"/>
</dbReference>
<evidence type="ECO:0000313" key="2">
    <source>
        <dbReference type="EMBL" id="KAF1759307.1"/>
    </source>
</evidence>